<dbReference type="EMBL" id="LR796231">
    <property type="protein sequence ID" value="CAB4128773.1"/>
    <property type="molecule type" value="Genomic_DNA"/>
</dbReference>
<evidence type="ECO:0000259" key="1">
    <source>
        <dbReference type="Pfam" id="PF18406"/>
    </source>
</evidence>
<dbReference type="Pfam" id="PF18406">
    <property type="entry name" value="DUF1281_C"/>
    <property type="match status" value="1"/>
</dbReference>
<evidence type="ECO:0000313" key="3">
    <source>
        <dbReference type="EMBL" id="CAB5219475.1"/>
    </source>
</evidence>
<protein>
    <recommendedName>
        <fullName evidence="1">YubB ferredoxin-like domain-containing protein</fullName>
    </recommendedName>
</protein>
<proteinExistence type="predicted"/>
<evidence type="ECO:0000313" key="2">
    <source>
        <dbReference type="EMBL" id="CAB4128773.1"/>
    </source>
</evidence>
<name>A0A6J7WRS7_9CAUD</name>
<dbReference type="EMBL" id="LR798275">
    <property type="protein sequence ID" value="CAB5219475.1"/>
    <property type="molecule type" value="Genomic_DNA"/>
</dbReference>
<organism evidence="3">
    <name type="scientific">uncultured Caudovirales phage</name>
    <dbReference type="NCBI Taxonomy" id="2100421"/>
    <lineage>
        <taxon>Viruses</taxon>
        <taxon>Duplodnaviria</taxon>
        <taxon>Heunggongvirae</taxon>
        <taxon>Uroviricota</taxon>
        <taxon>Caudoviricetes</taxon>
        <taxon>Peduoviridae</taxon>
        <taxon>Maltschvirus</taxon>
        <taxon>Maltschvirus maltsch</taxon>
    </lineage>
</organism>
<accession>A0A6J7WRS7</accession>
<sequence length="260" mass="29835">MPNWVSNRLTISGDKETLDELQAQMATPYESEHYNYKDNKVDKSITSGEFLLWNAIRPIDLDTYYQRAETEQRIADRNNPIEEESKLTQEAVIDKIKEAVEKMPPMDSEEFQTGLAGIMAEMAVGMDWYNWNVRNWGTKWEISEAHVIRTDRELTYEFESAWSPPAEAINNLAKQYPALTFVIKSLDENSCFACEIGWTSGEQSYDYDLPITHELYVDLRGYCWACDVDEGAMDDPDLEEHREELGCLVSATAGIEAENV</sequence>
<feature type="domain" description="YubB ferredoxin-like" evidence="1">
    <location>
        <begin position="137"/>
        <end position="194"/>
    </location>
</feature>
<dbReference type="InterPro" id="IPR041329">
    <property type="entry name" value="YubB_C"/>
</dbReference>
<gene>
    <name evidence="2" type="ORF">UFOVP113_88</name>
    <name evidence="3" type="ORF">UFOVP225_75</name>
</gene>
<reference evidence="3" key="1">
    <citation type="submission" date="2020-05" db="EMBL/GenBank/DDBJ databases">
        <authorList>
            <person name="Chiriac C."/>
            <person name="Salcher M."/>
            <person name="Ghai R."/>
            <person name="Kavagutti S V."/>
        </authorList>
    </citation>
    <scope>NUCLEOTIDE SEQUENCE</scope>
</reference>